<organism evidence="4">
    <name type="scientific">Pardosa astrigera</name>
    <name type="common">Wolf spider</name>
    <dbReference type="NCBI Taxonomy" id="317848"/>
    <lineage>
        <taxon>Eukaryota</taxon>
        <taxon>Metazoa</taxon>
        <taxon>Ecdysozoa</taxon>
        <taxon>Arthropoda</taxon>
        <taxon>Chelicerata</taxon>
        <taxon>Arachnida</taxon>
        <taxon>Araneae</taxon>
        <taxon>Araneomorphae</taxon>
        <taxon>Entelegynae</taxon>
        <taxon>Lycosoidea</taxon>
        <taxon>Lycosidae</taxon>
        <taxon>Pardosa</taxon>
    </lineage>
</organism>
<dbReference type="InterPro" id="IPR050309">
    <property type="entry name" value="Type-B_Carboxylest/Lipase"/>
</dbReference>
<dbReference type="InterPro" id="IPR029058">
    <property type="entry name" value="AB_hydrolase_fold"/>
</dbReference>
<keyword evidence="2" id="KW-0812">Transmembrane</keyword>
<name>A0A977XUW6_PARAW</name>
<dbReference type="PANTHER" id="PTHR11559">
    <property type="entry name" value="CARBOXYLESTERASE"/>
    <property type="match status" value="1"/>
</dbReference>
<dbReference type="Gene3D" id="3.40.50.1820">
    <property type="entry name" value="alpha/beta hydrolase"/>
    <property type="match status" value="1"/>
</dbReference>
<accession>A0A977XUW6</accession>
<keyword evidence="2" id="KW-1133">Transmembrane helix</keyword>
<evidence type="ECO:0000256" key="1">
    <source>
        <dbReference type="ARBA" id="ARBA00023180"/>
    </source>
</evidence>
<evidence type="ECO:0000256" key="2">
    <source>
        <dbReference type="SAM" id="Phobius"/>
    </source>
</evidence>
<reference evidence="4" key="1">
    <citation type="submission" date="2021-07" db="EMBL/GenBank/DDBJ databases">
        <authorList>
            <person name="Sun W."/>
            <person name="Feng L."/>
            <person name="Li R."/>
            <person name="Guan J."/>
        </authorList>
    </citation>
    <scope>NUCLEOTIDE SEQUENCE</scope>
</reference>
<sequence length="605" mass="68140">MSLLSHRPYSHLDNDDDRFLHRRHRKVHRKKLHRCLLGTVAVLSLLLAAVVIAAIQIALFSPRGHTNAVPPAVHRESSAAFEDALVVRTNCGEYIGTIEDGAFVFKGMPYAKAPIGHLRWKKPISWWSDGEWCGRKERRRAHKYAKPCFHIDPETRKFRGTEDCLYLNVWSPRLDTSAGLEVLVWIHGGFLHWGSGHEPGICPSGRVAKRLNSVFVSFNYRLGPLGFMALDLLTTNPQDARGNYGLWDQIVALEWVKHNIRAFGGDPEKVTVFGTDSGAASIMALRASKAADDLFRTAWLLGPAMTFNRTFDDLAQHNQAFFLARSGCSNATCLRHLSTKAVVEAYLGKDDPSFRIRDQNDLPIKGIYPEQLIVLDGELLEIPPKETIESGEGMDIPTLVGTTAQAANIWPGPDDLYKWEWIQLSKYVATSLGSFGPGISKEALQLYNKTENHGITTPEEVYSSMVSDLRLTCPIDRMSYALANSSTSHVYRYVVTAAPSSPVKVMGYPSSYAFHPWDAIAFFDHMEHYLESPTPLDFRFRDELHRLVRAFVRSAGHRDPIPGWKPFPRNVALVARDNVTIVQSYHKDKCSFWKEKGFEDFAWVS</sequence>
<dbReference type="Pfam" id="PF00135">
    <property type="entry name" value="COesterase"/>
    <property type="match status" value="1"/>
</dbReference>
<dbReference type="InterPro" id="IPR019819">
    <property type="entry name" value="Carboxylesterase_B_CS"/>
</dbReference>
<feature type="domain" description="Carboxylesterase type B" evidence="3">
    <location>
        <begin position="85"/>
        <end position="593"/>
    </location>
</feature>
<evidence type="ECO:0000313" key="4">
    <source>
        <dbReference type="EMBL" id="UXX52861.1"/>
    </source>
</evidence>
<keyword evidence="1" id="KW-0325">Glycoprotein</keyword>
<dbReference type="AlphaFoldDB" id="A0A977XUW6"/>
<dbReference type="SUPFAM" id="SSF53474">
    <property type="entry name" value="alpha/beta-Hydrolases"/>
    <property type="match status" value="1"/>
</dbReference>
<feature type="transmembrane region" description="Helical" evidence="2">
    <location>
        <begin position="35"/>
        <end position="60"/>
    </location>
</feature>
<evidence type="ECO:0000259" key="3">
    <source>
        <dbReference type="Pfam" id="PF00135"/>
    </source>
</evidence>
<protein>
    <submittedName>
        <fullName evidence="4">Carboxylesterase 4</fullName>
    </submittedName>
</protein>
<gene>
    <name evidence="4" type="primary">CarE4</name>
</gene>
<dbReference type="EMBL" id="MZ643216">
    <property type="protein sequence ID" value="UXX52861.1"/>
    <property type="molecule type" value="mRNA"/>
</dbReference>
<proteinExistence type="evidence at transcript level"/>
<keyword evidence="2" id="KW-0472">Membrane</keyword>
<dbReference type="InterPro" id="IPR002018">
    <property type="entry name" value="CarbesteraseB"/>
</dbReference>
<dbReference type="PROSITE" id="PS00941">
    <property type="entry name" value="CARBOXYLESTERASE_B_2"/>
    <property type="match status" value="1"/>
</dbReference>